<feature type="region of interest" description="Disordered" evidence="1">
    <location>
        <begin position="1"/>
        <end position="21"/>
    </location>
</feature>
<accession>A0ABS9QLU5</accession>
<sequence>MKLKNRGSILKPVISKPQPPMPEWKARALERGEMVRQSRTGRSPQRRWAYRARETPPASIAFRARPSSHMATQLVATIGALLLATLRPL</sequence>
<proteinExistence type="predicted"/>
<evidence type="ECO:0000313" key="3">
    <source>
        <dbReference type="Proteomes" id="UP001201701"/>
    </source>
</evidence>
<evidence type="ECO:0008006" key="4">
    <source>
        <dbReference type="Google" id="ProtNLM"/>
    </source>
</evidence>
<evidence type="ECO:0000313" key="2">
    <source>
        <dbReference type="EMBL" id="MCG7508418.1"/>
    </source>
</evidence>
<keyword evidence="3" id="KW-1185">Reference proteome</keyword>
<dbReference type="EMBL" id="JAKREW010000041">
    <property type="protein sequence ID" value="MCG7508418.1"/>
    <property type="molecule type" value="Genomic_DNA"/>
</dbReference>
<protein>
    <recommendedName>
        <fullName evidence="4">Transposase</fullName>
    </recommendedName>
</protein>
<reference evidence="2 3" key="1">
    <citation type="submission" date="2022-02" db="EMBL/GenBank/DDBJ databases">
        <title>Draft genome sequence of Mezorhizobium retamae strain IRAMC:0171 isolated from Retama raetam nodules.</title>
        <authorList>
            <person name="Bengaied R."/>
            <person name="Sbissi I."/>
            <person name="Huber K."/>
            <person name="Ghodbane F."/>
            <person name="Nouioui I."/>
            <person name="Tarhouni M."/>
            <person name="Gtari M."/>
        </authorList>
    </citation>
    <scope>NUCLEOTIDE SEQUENCE [LARGE SCALE GENOMIC DNA]</scope>
    <source>
        <strain evidence="2 3">IRAMC:0171</strain>
    </source>
</reference>
<comment type="caution">
    <text evidence="2">The sequence shown here is derived from an EMBL/GenBank/DDBJ whole genome shotgun (WGS) entry which is preliminary data.</text>
</comment>
<gene>
    <name evidence="2" type="ORF">L4923_25585</name>
</gene>
<evidence type="ECO:0000256" key="1">
    <source>
        <dbReference type="SAM" id="MobiDB-lite"/>
    </source>
</evidence>
<name>A0ABS9QLU5_9HYPH</name>
<dbReference type="RefSeq" id="WP_239369928.1">
    <property type="nucleotide sequence ID" value="NZ_JAKREW010000041.1"/>
</dbReference>
<organism evidence="2 3">
    <name type="scientific">Mesorhizobium retamae</name>
    <dbReference type="NCBI Taxonomy" id="2912854"/>
    <lineage>
        <taxon>Bacteria</taxon>
        <taxon>Pseudomonadati</taxon>
        <taxon>Pseudomonadota</taxon>
        <taxon>Alphaproteobacteria</taxon>
        <taxon>Hyphomicrobiales</taxon>
        <taxon>Phyllobacteriaceae</taxon>
        <taxon>Mesorhizobium</taxon>
    </lineage>
</organism>
<dbReference type="Proteomes" id="UP001201701">
    <property type="component" value="Unassembled WGS sequence"/>
</dbReference>